<name>A0ABQ2Y3I9_9BURK</name>
<evidence type="ECO:0000313" key="1">
    <source>
        <dbReference type="EMBL" id="GGX51720.1"/>
    </source>
</evidence>
<evidence type="ECO:0008006" key="3">
    <source>
        <dbReference type="Google" id="ProtNLM"/>
    </source>
</evidence>
<gene>
    <name evidence="1" type="ORF">GCM10010946_33130</name>
</gene>
<keyword evidence="2" id="KW-1185">Reference proteome</keyword>
<organism evidence="1 2">
    <name type="scientific">Undibacterium squillarum</name>
    <dbReference type="NCBI Taxonomy" id="1131567"/>
    <lineage>
        <taxon>Bacteria</taxon>
        <taxon>Pseudomonadati</taxon>
        <taxon>Pseudomonadota</taxon>
        <taxon>Betaproteobacteria</taxon>
        <taxon>Burkholderiales</taxon>
        <taxon>Oxalobacteraceae</taxon>
        <taxon>Undibacterium</taxon>
    </lineage>
</organism>
<reference evidence="2" key="1">
    <citation type="journal article" date="2019" name="Int. J. Syst. Evol. Microbiol.">
        <title>The Global Catalogue of Microorganisms (GCM) 10K type strain sequencing project: providing services to taxonomists for standard genome sequencing and annotation.</title>
        <authorList>
            <consortium name="The Broad Institute Genomics Platform"/>
            <consortium name="The Broad Institute Genome Sequencing Center for Infectious Disease"/>
            <person name="Wu L."/>
            <person name="Ma J."/>
        </authorList>
    </citation>
    <scope>NUCLEOTIDE SEQUENCE [LARGE SCALE GENOMIC DNA]</scope>
    <source>
        <strain evidence="2">KCTC 23917</strain>
    </source>
</reference>
<comment type="caution">
    <text evidence="1">The sequence shown here is derived from an EMBL/GenBank/DDBJ whole genome shotgun (WGS) entry which is preliminary data.</text>
</comment>
<proteinExistence type="predicted"/>
<protein>
    <recommendedName>
        <fullName evidence="3">Secreted protein</fullName>
    </recommendedName>
</protein>
<sequence length="69" mass="8342">MQNNWRCWCRWMLQTWTLHPDRRFFVILYGAACPAARSLQCNGHLNTVPVIRMYGVPRQPRTRQIKKIR</sequence>
<accession>A0ABQ2Y3I9</accession>
<evidence type="ECO:0000313" key="2">
    <source>
        <dbReference type="Proteomes" id="UP000653343"/>
    </source>
</evidence>
<dbReference type="EMBL" id="BMYU01000010">
    <property type="protein sequence ID" value="GGX51720.1"/>
    <property type="molecule type" value="Genomic_DNA"/>
</dbReference>
<dbReference type="Proteomes" id="UP000653343">
    <property type="component" value="Unassembled WGS sequence"/>
</dbReference>